<feature type="region of interest" description="Disordered" evidence="1">
    <location>
        <begin position="1"/>
        <end position="103"/>
    </location>
</feature>
<keyword evidence="3" id="KW-1185">Reference proteome</keyword>
<accession>A0ABR3B138</accession>
<comment type="caution">
    <text evidence="2">The sequence shown here is derived from an EMBL/GenBank/DDBJ whole genome shotgun (WGS) entry which is preliminary data.</text>
</comment>
<evidence type="ECO:0000313" key="2">
    <source>
        <dbReference type="EMBL" id="KAL0085060.1"/>
    </source>
</evidence>
<reference evidence="2 3" key="1">
    <citation type="submission" date="2024-04" db="EMBL/GenBank/DDBJ databases">
        <title>Symmetric and asymmetric DNA N6-adenine methylation regulates different biological responses in Mucorales.</title>
        <authorList>
            <consortium name="Lawrence Berkeley National Laboratory"/>
            <person name="Lax C."/>
            <person name="Mondo S.J."/>
            <person name="Osorio-Concepcion M."/>
            <person name="Muszewska A."/>
            <person name="Corrochano-Luque M."/>
            <person name="Gutierrez G."/>
            <person name="Riley R."/>
            <person name="Lipzen A."/>
            <person name="Guo J."/>
            <person name="Hundley H."/>
            <person name="Amirebrahimi M."/>
            <person name="Ng V."/>
            <person name="Lorenzo-Gutierrez D."/>
            <person name="Binder U."/>
            <person name="Yang J."/>
            <person name="Song Y."/>
            <person name="Canovas D."/>
            <person name="Navarro E."/>
            <person name="Freitag M."/>
            <person name="Gabaldon T."/>
            <person name="Grigoriev I.V."/>
            <person name="Corrochano L.M."/>
            <person name="Nicolas F.E."/>
            <person name="Garre V."/>
        </authorList>
    </citation>
    <scope>NUCLEOTIDE SEQUENCE [LARGE SCALE GENOMIC DNA]</scope>
    <source>
        <strain evidence="2 3">L51</strain>
    </source>
</reference>
<feature type="compositionally biased region" description="Basic and acidic residues" evidence="1">
    <location>
        <begin position="150"/>
        <end position="167"/>
    </location>
</feature>
<organism evidence="2 3">
    <name type="scientific">Phycomyces blakesleeanus</name>
    <dbReference type="NCBI Taxonomy" id="4837"/>
    <lineage>
        <taxon>Eukaryota</taxon>
        <taxon>Fungi</taxon>
        <taxon>Fungi incertae sedis</taxon>
        <taxon>Mucoromycota</taxon>
        <taxon>Mucoromycotina</taxon>
        <taxon>Mucoromycetes</taxon>
        <taxon>Mucorales</taxon>
        <taxon>Phycomycetaceae</taxon>
        <taxon>Phycomyces</taxon>
    </lineage>
</organism>
<feature type="compositionally biased region" description="Basic and acidic residues" evidence="1">
    <location>
        <begin position="55"/>
        <end position="64"/>
    </location>
</feature>
<protein>
    <recommendedName>
        <fullName evidence="4">C2H2-type zinc finger transcription factor</fullName>
    </recommendedName>
</protein>
<feature type="compositionally biased region" description="Basic residues" evidence="1">
    <location>
        <begin position="168"/>
        <end position="189"/>
    </location>
</feature>
<feature type="compositionally biased region" description="Acidic residues" evidence="1">
    <location>
        <begin position="65"/>
        <end position="99"/>
    </location>
</feature>
<feature type="compositionally biased region" description="Acidic residues" evidence="1">
    <location>
        <begin position="37"/>
        <end position="48"/>
    </location>
</feature>
<evidence type="ECO:0008006" key="4">
    <source>
        <dbReference type="Google" id="ProtNLM"/>
    </source>
</evidence>
<feature type="region of interest" description="Disordered" evidence="1">
    <location>
        <begin position="140"/>
        <end position="219"/>
    </location>
</feature>
<feature type="compositionally biased region" description="Basic and acidic residues" evidence="1">
    <location>
        <begin position="197"/>
        <end position="215"/>
    </location>
</feature>
<dbReference type="Proteomes" id="UP001448207">
    <property type="component" value="Unassembled WGS sequence"/>
</dbReference>
<dbReference type="EMBL" id="JBCLYO010000011">
    <property type="protein sequence ID" value="KAL0085060.1"/>
    <property type="molecule type" value="Genomic_DNA"/>
</dbReference>
<gene>
    <name evidence="2" type="ORF">J3Q64DRAFT_1822245</name>
</gene>
<sequence length="243" mass="28188">MFKRAGKELAKQAIHTEDYNEEIELTEERLAGVFSGSEDESDESDDELVIPANFGREKYLKAEIDADESEDNASDDNGSDIELNDEEEEESENEIEGEESGPVIYSCKICPNKHLKVERQVEIHLKSKEHNRRLRFLRKHGLESDDEMTEQQKARLEKSKEKKEEIKKQRKSKAHQKVKDHRKELKRKRWELQQAEKAAEEKLKAEAETKKEIKPKAPAFKKAKITKTTTVKKATLKNTKAKK</sequence>
<evidence type="ECO:0000256" key="1">
    <source>
        <dbReference type="SAM" id="MobiDB-lite"/>
    </source>
</evidence>
<proteinExistence type="predicted"/>
<feature type="compositionally biased region" description="Basic and acidic residues" evidence="1">
    <location>
        <begin position="1"/>
        <end position="18"/>
    </location>
</feature>
<name>A0ABR3B138_PHYBL</name>
<evidence type="ECO:0000313" key="3">
    <source>
        <dbReference type="Proteomes" id="UP001448207"/>
    </source>
</evidence>